<keyword evidence="2" id="KW-0805">Transcription regulation</keyword>
<feature type="domain" description="RNA polymerase sigma-70 region 2" evidence="7">
    <location>
        <begin position="33"/>
        <end position="100"/>
    </location>
</feature>
<dbReference type="InterPro" id="IPR053721">
    <property type="entry name" value="Fimbrial_Adhesin_Reg"/>
</dbReference>
<evidence type="ECO:0000256" key="5">
    <source>
        <dbReference type="ARBA" id="ARBA00023163"/>
    </source>
</evidence>
<dbReference type="Proteomes" id="UP000094828">
    <property type="component" value="Unassembled WGS sequence"/>
</dbReference>
<dbReference type="InterPro" id="IPR014284">
    <property type="entry name" value="RNA_pol_sigma-70_dom"/>
</dbReference>
<keyword evidence="5" id="KW-0804">Transcription</keyword>
<accession>A0A1C3EU90</accession>
<dbReference type="SUPFAM" id="SSF88659">
    <property type="entry name" value="Sigma3 and sigma4 domains of RNA polymerase sigma factors"/>
    <property type="match status" value="1"/>
</dbReference>
<evidence type="ECO:0000259" key="7">
    <source>
        <dbReference type="Pfam" id="PF04542"/>
    </source>
</evidence>
<dbReference type="InterPro" id="IPR007627">
    <property type="entry name" value="RNA_pol_sigma70_r2"/>
</dbReference>
<dbReference type="RefSeq" id="WP_068845237.1">
    <property type="nucleotide sequence ID" value="NZ_LYDR01000004.1"/>
</dbReference>
<sequence>MDRVLQNSPITRVSLLIRLRDAADHSAWQQFAELYGPVIYRFARGRGLQDADAADVMQDTLRSVSNAIGRLDYDSAKGSFRGWLFTIARNKIFNLLSSRKNKPRAAGDTAAHELLQATPSDDNSLEESWEDEYRRRLAGIAIERIKGEFQPNTWEAFWGTAVNGESATDVGERLGMSSGAVYVAKSRVLARLKEQVQRLIDEEDQ</sequence>
<protein>
    <submittedName>
        <fullName evidence="8">RNA polymerase subunit sigma-70</fullName>
    </submittedName>
</protein>
<evidence type="ECO:0000256" key="2">
    <source>
        <dbReference type="ARBA" id="ARBA00023015"/>
    </source>
</evidence>
<feature type="region of interest" description="Disordered" evidence="6">
    <location>
        <begin position="107"/>
        <end position="127"/>
    </location>
</feature>
<dbReference type="SUPFAM" id="SSF88946">
    <property type="entry name" value="Sigma2 domain of RNA polymerase sigma factors"/>
    <property type="match status" value="1"/>
</dbReference>
<dbReference type="NCBIfam" id="TIGR02937">
    <property type="entry name" value="sigma70-ECF"/>
    <property type="match status" value="1"/>
</dbReference>
<dbReference type="EMBL" id="LYDR01000004">
    <property type="protein sequence ID" value="ODA36724.1"/>
    <property type="molecule type" value="Genomic_DNA"/>
</dbReference>
<dbReference type="Pfam" id="PF04542">
    <property type="entry name" value="Sigma70_r2"/>
    <property type="match status" value="1"/>
</dbReference>
<evidence type="ECO:0000256" key="3">
    <source>
        <dbReference type="ARBA" id="ARBA00023082"/>
    </source>
</evidence>
<organism evidence="8 9">
    <name type="scientific">Planctopirus hydrillae</name>
    <dbReference type="NCBI Taxonomy" id="1841610"/>
    <lineage>
        <taxon>Bacteria</taxon>
        <taxon>Pseudomonadati</taxon>
        <taxon>Planctomycetota</taxon>
        <taxon>Planctomycetia</taxon>
        <taxon>Planctomycetales</taxon>
        <taxon>Planctomycetaceae</taxon>
        <taxon>Planctopirus</taxon>
    </lineage>
</organism>
<keyword evidence="3" id="KW-0731">Sigma factor</keyword>
<comment type="caution">
    <text evidence="8">The sequence shown here is derived from an EMBL/GenBank/DDBJ whole genome shotgun (WGS) entry which is preliminary data.</text>
</comment>
<dbReference type="InterPro" id="IPR013324">
    <property type="entry name" value="RNA_pol_sigma_r3/r4-like"/>
</dbReference>
<dbReference type="InterPro" id="IPR039425">
    <property type="entry name" value="RNA_pol_sigma-70-like"/>
</dbReference>
<dbReference type="PANTHER" id="PTHR43133:SF8">
    <property type="entry name" value="RNA POLYMERASE SIGMA FACTOR HI_1459-RELATED"/>
    <property type="match status" value="1"/>
</dbReference>
<dbReference type="Gene3D" id="1.10.10.2690">
    <property type="match status" value="1"/>
</dbReference>
<proteinExistence type="inferred from homology"/>
<evidence type="ECO:0000313" key="8">
    <source>
        <dbReference type="EMBL" id="ODA36724.1"/>
    </source>
</evidence>
<comment type="similarity">
    <text evidence="1">Belongs to the sigma-70 factor family. ECF subfamily.</text>
</comment>
<dbReference type="InterPro" id="IPR013325">
    <property type="entry name" value="RNA_pol_sigma_r2"/>
</dbReference>
<dbReference type="GO" id="GO:0006352">
    <property type="term" value="P:DNA-templated transcription initiation"/>
    <property type="evidence" value="ECO:0007669"/>
    <property type="project" value="InterPro"/>
</dbReference>
<dbReference type="Gene3D" id="1.10.1740.10">
    <property type="match status" value="1"/>
</dbReference>
<keyword evidence="9" id="KW-1185">Reference proteome</keyword>
<name>A0A1C3EU90_9PLAN</name>
<gene>
    <name evidence="8" type="ORF">A6X21_15380</name>
</gene>
<dbReference type="GO" id="GO:0003677">
    <property type="term" value="F:DNA binding"/>
    <property type="evidence" value="ECO:0007669"/>
    <property type="project" value="UniProtKB-KW"/>
</dbReference>
<evidence type="ECO:0000313" key="9">
    <source>
        <dbReference type="Proteomes" id="UP000094828"/>
    </source>
</evidence>
<dbReference type="AlphaFoldDB" id="A0A1C3EU90"/>
<dbReference type="GO" id="GO:0016987">
    <property type="term" value="F:sigma factor activity"/>
    <property type="evidence" value="ECO:0007669"/>
    <property type="project" value="UniProtKB-KW"/>
</dbReference>
<evidence type="ECO:0000256" key="6">
    <source>
        <dbReference type="SAM" id="MobiDB-lite"/>
    </source>
</evidence>
<keyword evidence="4" id="KW-0238">DNA-binding</keyword>
<evidence type="ECO:0000256" key="1">
    <source>
        <dbReference type="ARBA" id="ARBA00010641"/>
    </source>
</evidence>
<dbReference type="STRING" id="1841610.A6X21_15380"/>
<evidence type="ECO:0000256" key="4">
    <source>
        <dbReference type="ARBA" id="ARBA00023125"/>
    </source>
</evidence>
<reference evidence="8 9" key="1">
    <citation type="submission" date="2016-05" db="EMBL/GenBank/DDBJ databases">
        <title>Genomic and physiological characterization of Planctopirus sp. isolated from fresh water lake.</title>
        <authorList>
            <person name="Subhash Y."/>
            <person name="Ramana C."/>
        </authorList>
    </citation>
    <scope>NUCLEOTIDE SEQUENCE [LARGE SCALE GENOMIC DNA]</scope>
    <source>
        <strain evidence="8 9">JC280</strain>
    </source>
</reference>
<dbReference type="PANTHER" id="PTHR43133">
    <property type="entry name" value="RNA POLYMERASE ECF-TYPE SIGMA FACTO"/>
    <property type="match status" value="1"/>
</dbReference>